<proteinExistence type="inferred from homology"/>
<dbReference type="InterPro" id="IPR002550">
    <property type="entry name" value="CNNM"/>
</dbReference>
<evidence type="ECO:0000256" key="12">
    <source>
        <dbReference type="SAM" id="SignalP"/>
    </source>
</evidence>
<dbReference type="Gene3D" id="3.30.465.10">
    <property type="match status" value="1"/>
</dbReference>
<dbReference type="SUPFAM" id="SSF56176">
    <property type="entry name" value="FAD-binding/transporter-associated domain-like"/>
    <property type="match status" value="1"/>
</dbReference>
<dbReference type="EMBL" id="BAAAPZ010000002">
    <property type="protein sequence ID" value="GAA2090713.1"/>
    <property type="molecule type" value="Genomic_DNA"/>
</dbReference>
<dbReference type="SMART" id="SM00116">
    <property type="entry name" value="CBS"/>
    <property type="match status" value="2"/>
</dbReference>
<dbReference type="PROSITE" id="PS51371">
    <property type="entry name" value="CBS"/>
    <property type="match status" value="2"/>
</dbReference>
<feature type="transmembrane region" description="Helical" evidence="11">
    <location>
        <begin position="89"/>
        <end position="110"/>
    </location>
</feature>
<evidence type="ECO:0000259" key="13">
    <source>
        <dbReference type="PROSITE" id="PS51371"/>
    </source>
</evidence>
<comment type="caution">
    <text evidence="15">The sequence shown here is derived from an EMBL/GenBank/DDBJ whole genome shotgun (WGS) entry which is preliminary data.</text>
</comment>
<sequence>MAAVGLFAAALVSVALAGLFVAAEAALTAVSRSEVVEAREAGRRGAARVERVLQDPRVHIYVLTFVRQLFEALATVFIALAYDSLFGTTWEMVVCTVITAPVVVFVAAGVSPRAVARHYPLATSLLLGGLVGGLRTALGPVALVLVWLGNMLTPARVSAAGTSLSESQLLDYVERASASDVIEDSEQDMIENVIALGDTRVHRIMVPRTDLVTIGADATLDDAMVLFLRSGFSRVPVVGADDDDVRGVLYLKDAARRLHVSPELAGETVAGFARPAVFVPETKEVDDLLAQMQADNVHVAVVVDEYGGTAGMVTIEDIVEEIVGEIEDEYDSTDGDAVRTADGAVTVSARMGIDDLGELFDVRIEDEDVTTVGGLLQKLVGRVLIEGSSAEIAGLRLEALPGQGRRHSIRRIRVSPAPPAHTTGRTP</sequence>
<evidence type="ECO:0000256" key="11">
    <source>
        <dbReference type="SAM" id="Phobius"/>
    </source>
</evidence>
<dbReference type="InterPro" id="IPR005170">
    <property type="entry name" value="Transptr-assoc_dom"/>
</dbReference>
<keyword evidence="5" id="KW-0677">Repeat</keyword>
<evidence type="ECO:0000256" key="10">
    <source>
        <dbReference type="PROSITE-ProRule" id="PRU01193"/>
    </source>
</evidence>
<dbReference type="Pfam" id="PF00571">
    <property type="entry name" value="CBS"/>
    <property type="match status" value="2"/>
</dbReference>
<keyword evidence="4 10" id="KW-0812">Transmembrane</keyword>
<evidence type="ECO:0000256" key="1">
    <source>
        <dbReference type="ARBA" id="ARBA00004651"/>
    </source>
</evidence>
<dbReference type="Gene3D" id="3.10.580.10">
    <property type="entry name" value="CBS-domain"/>
    <property type="match status" value="1"/>
</dbReference>
<dbReference type="PANTHER" id="PTHR22777:SF32">
    <property type="entry name" value="UPF0053 INNER MEMBRANE PROTEIN YFJD"/>
    <property type="match status" value="1"/>
</dbReference>
<evidence type="ECO:0000256" key="9">
    <source>
        <dbReference type="PROSITE-ProRule" id="PRU00703"/>
    </source>
</evidence>
<dbReference type="Proteomes" id="UP001500984">
    <property type="component" value="Unassembled WGS sequence"/>
</dbReference>
<dbReference type="InterPro" id="IPR000644">
    <property type="entry name" value="CBS_dom"/>
</dbReference>
<keyword evidence="8 10" id="KW-0472">Membrane</keyword>
<dbReference type="PANTHER" id="PTHR22777">
    <property type="entry name" value="HEMOLYSIN-RELATED"/>
    <property type="match status" value="1"/>
</dbReference>
<reference evidence="15 16" key="1">
    <citation type="journal article" date="2019" name="Int. J. Syst. Evol. Microbiol.">
        <title>The Global Catalogue of Microorganisms (GCM) 10K type strain sequencing project: providing services to taxonomists for standard genome sequencing and annotation.</title>
        <authorList>
            <consortium name="The Broad Institute Genomics Platform"/>
            <consortium name="The Broad Institute Genome Sequencing Center for Infectious Disease"/>
            <person name="Wu L."/>
            <person name="Ma J."/>
        </authorList>
    </citation>
    <scope>NUCLEOTIDE SEQUENCE [LARGE SCALE GENOMIC DNA]</scope>
    <source>
        <strain evidence="15 16">JCM 15900</strain>
    </source>
</reference>
<comment type="similarity">
    <text evidence="2">Belongs to the UPF0053 family.</text>
</comment>
<feature type="domain" description="CBS" evidence="13">
    <location>
        <begin position="272"/>
        <end position="329"/>
    </location>
</feature>
<keyword evidence="12" id="KW-0732">Signal</keyword>
<dbReference type="InterPro" id="IPR044751">
    <property type="entry name" value="Ion_transp-like_CBS"/>
</dbReference>
<dbReference type="Pfam" id="PF03471">
    <property type="entry name" value="CorC_HlyC"/>
    <property type="match status" value="1"/>
</dbReference>
<evidence type="ECO:0000256" key="8">
    <source>
        <dbReference type="ARBA" id="ARBA00023136"/>
    </source>
</evidence>
<keyword evidence="7 9" id="KW-0129">CBS domain</keyword>
<protein>
    <submittedName>
        <fullName evidence="15">Hemolysin family protein</fullName>
    </submittedName>
</protein>
<dbReference type="InterPro" id="IPR036318">
    <property type="entry name" value="FAD-bd_PCMH-like_sf"/>
</dbReference>
<feature type="transmembrane region" description="Helical" evidence="11">
    <location>
        <begin position="122"/>
        <end position="148"/>
    </location>
</feature>
<evidence type="ECO:0000313" key="15">
    <source>
        <dbReference type="EMBL" id="GAA2090713.1"/>
    </source>
</evidence>
<evidence type="ECO:0000256" key="7">
    <source>
        <dbReference type="ARBA" id="ARBA00023122"/>
    </source>
</evidence>
<dbReference type="CDD" id="cd04590">
    <property type="entry name" value="CBS_pair_CorC_HlyC_assoc"/>
    <property type="match status" value="1"/>
</dbReference>
<name>A0ABN2WEK7_9MICO</name>
<dbReference type="Pfam" id="PF01595">
    <property type="entry name" value="CNNM"/>
    <property type="match status" value="1"/>
</dbReference>
<accession>A0ABN2WEK7</accession>
<dbReference type="RefSeq" id="WP_291794315.1">
    <property type="nucleotide sequence ID" value="NZ_BAAAPZ010000002.1"/>
</dbReference>
<comment type="subcellular location">
    <subcellularLocation>
        <location evidence="1">Cell membrane</location>
        <topology evidence="1">Multi-pass membrane protein</topology>
    </subcellularLocation>
</comment>
<keyword evidence="16" id="KW-1185">Reference proteome</keyword>
<feature type="domain" description="CBS" evidence="13">
    <location>
        <begin position="205"/>
        <end position="268"/>
    </location>
</feature>
<gene>
    <name evidence="15" type="ORF">GCM10009823_07360</name>
</gene>
<evidence type="ECO:0000256" key="2">
    <source>
        <dbReference type="ARBA" id="ARBA00006337"/>
    </source>
</evidence>
<dbReference type="PROSITE" id="PS51846">
    <property type="entry name" value="CNNM"/>
    <property type="match status" value="1"/>
</dbReference>
<keyword evidence="6 10" id="KW-1133">Transmembrane helix</keyword>
<dbReference type="SUPFAM" id="SSF54631">
    <property type="entry name" value="CBS-domain pair"/>
    <property type="match status" value="1"/>
</dbReference>
<dbReference type="SMART" id="SM01091">
    <property type="entry name" value="CorC_HlyC"/>
    <property type="match status" value="1"/>
</dbReference>
<feature type="chain" id="PRO_5045277948" evidence="12">
    <location>
        <begin position="18"/>
        <end position="427"/>
    </location>
</feature>
<keyword evidence="3" id="KW-1003">Cell membrane</keyword>
<evidence type="ECO:0000256" key="4">
    <source>
        <dbReference type="ARBA" id="ARBA00022692"/>
    </source>
</evidence>
<dbReference type="InterPro" id="IPR046342">
    <property type="entry name" value="CBS_dom_sf"/>
</dbReference>
<evidence type="ECO:0000256" key="5">
    <source>
        <dbReference type="ARBA" id="ARBA00022737"/>
    </source>
</evidence>
<feature type="signal peptide" evidence="12">
    <location>
        <begin position="1"/>
        <end position="17"/>
    </location>
</feature>
<feature type="domain" description="CNNM transmembrane" evidence="14">
    <location>
        <begin position="1"/>
        <end position="186"/>
    </location>
</feature>
<feature type="transmembrane region" description="Helical" evidence="11">
    <location>
        <begin position="58"/>
        <end position="82"/>
    </location>
</feature>
<evidence type="ECO:0000256" key="6">
    <source>
        <dbReference type="ARBA" id="ARBA00022989"/>
    </source>
</evidence>
<evidence type="ECO:0000313" key="16">
    <source>
        <dbReference type="Proteomes" id="UP001500984"/>
    </source>
</evidence>
<evidence type="ECO:0000256" key="3">
    <source>
        <dbReference type="ARBA" id="ARBA00022475"/>
    </source>
</evidence>
<organism evidence="15 16">
    <name type="scientific">Brevibacterium salitolerans</name>
    <dbReference type="NCBI Taxonomy" id="1403566"/>
    <lineage>
        <taxon>Bacteria</taxon>
        <taxon>Bacillati</taxon>
        <taxon>Actinomycetota</taxon>
        <taxon>Actinomycetes</taxon>
        <taxon>Micrococcales</taxon>
        <taxon>Brevibacteriaceae</taxon>
        <taxon>Brevibacterium</taxon>
    </lineage>
</organism>
<evidence type="ECO:0000259" key="14">
    <source>
        <dbReference type="PROSITE" id="PS51846"/>
    </source>
</evidence>
<dbReference type="InterPro" id="IPR016169">
    <property type="entry name" value="FAD-bd_PCMH_sub2"/>
</dbReference>